<dbReference type="InterPro" id="IPR016181">
    <property type="entry name" value="Acyl_CoA_acyltransferase"/>
</dbReference>
<protein>
    <submittedName>
        <fullName evidence="2">GNAT family N-acetyltransferase</fullName>
    </submittedName>
</protein>
<dbReference type="Gene3D" id="3.40.630.30">
    <property type="match status" value="1"/>
</dbReference>
<dbReference type="AlphaFoldDB" id="A0A9D1PB26"/>
<proteinExistence type="predicted"/>
<dbReference type="SUPFAM" id="SSF55729">
    <property type="entry name" value="Acyl-CoA N-acyltransferases (Nat)"/>
    <property type="match status" value="1"/>
</dbReference>
<evidence type="ECO:0000313" key="2">
    <source>
        <dbReference type="EMBL" id="HIV29180.1"/>
    </source>
</evidence>
<dbReference type="InterPro" id="IPR000182">
    <property type="entry name" value="GNAT_dom"/>
</dbReference>
<gene>
    <name evidence="2" type="ORF">IAA64_14560</name>
</gene>
<organism evidence="2 3">
    <name type="scientific">Candidatus Ornithocaccomicrobium faecavium</name>
    <dbReference type="NCBI Taxonomy" id="2840890"/>
    <lineage>
        <taxon>Bacteria</taxon>
        <taxon>Bacillati</taxon>
        <taxon>Bacillota</taxon>
        <taxon>Clostridia</taxon>
        <taxon>Candidatus Ornithocaccomicrobium</taxon>
    </lineage>
</organism>
<dbReference type="Proteomes" id="UP000886884">
    <property type="component" value="Unassembled WGS sequence"/>
</dbReference>
<evidence type="ECO:0000313" key="3">
    <source>
        <dbReference type="Proteomes" id="UP000886884"/>
    </source>
</evidence>
<comment type="caution">
    <text evidence="2">The sequence shown here is derived from an EMBL/GenBank/DDBJ whole genome shotgun (WGS) entry which is preliminary data.</text>
</comment>
<sequence length="268" mass="30185">MRILHAKDEATGAPIENAFVAMEGYDTVLGECQVEARSYPALLPERPHIVDIAAKGSSEALDALYGAGTALAQLLSRRSRQNSEIRIECGEAQRERLRALGYRERDALVRMRRKHRASPMIERLPAKCTIVFDQLTDPYEARYFIERYNTLFAREDGMAQLKEMQAKDGFSRTVMVAPDGLAGEMLAWLEEGEGVIGYLYTAPAFRRQGVARYLLDLARSYFLDAGLQDSRMDVWQRLLPAMQAASAAGFRPAQVLKEYAAIDIDWEE</sequence>
<dbReference type="GO" id="GO:0016747">
    <property type="term" value="F:acyltransferase activity, transferring groups other than amino-acyl groups"/>
    <property type="evidence" value="ECO:0007669"/>
    <property type="project" value="InterPro"/>
</dbReference>
<dbReference type="PROSITE" id="PS51186">
    <property type="entry name" value="GNAT"/>
    <property type="match status" value="1"/>
</dbReference>
<evidence type="ECO:0000259" key="1">
    <source>
        <dbReference type="PROSITE" id="PS51186"/>
    </source>
</evidence>
<feature type="domain" description="N-acetyltransferase" evidence="1">
    <location>
        <begin position="130"/>
        <end position="268"/>
    </location>
</feature>
<dbReference type="CDD" id="cd04301">
    <property type="entry name" value="NAT_SF"/>
    <property type="match status" value="1"/>
</dbReference>
<accession>A0A9D1PB26</accession>
<reference evidence="2" key="2">
    <citation type="journal article" date="2021" name="PeerJ">
        <title>Extensive microbial diversity within the chicken gut microbiome revealed by metagenomics and culture.</title>
        <authorList>
            <person name="Gilroy R."/>
            <person name="Ravi A."/>
            <person name="Getino M."/>
            <person name="Pursley I."/>
            <person name="Horton D.L."/>
            <person name="Alikhan N.F."/>
            <person name="Baker D."/>
            <person name="Gharbi K."/>
            <person name="Hall N."/>
            <person name="Watson M."/>
            <person name="Adriaenssens E.M."/>
            <person name="Foster-Nyarko E."/>
            <person name="Jarju S."/>
            <person name="Secka A."/>
            <person name="Antonio M."/>
            <person name="Oren A."/>
            <person name="Chaudhuri R.R."/>
            <person name="La Ragione R."/>
            <person name="Hildebrand F."/>
            <person name="Pallen M.J."/>
        </authorList>
    </citation>
    <scope>NUCLEOTIDE SEQUENCE</scope>
    <source>
        <strain evidence="2">CHK183-6373</strain>
    </source>
</reference>
<dbReference type="Pfam" id="PF00583">
    <property type="entry name" value="Acetyltransf_1"/>
    <property type="match status" value="1"/>
</dbReference>
<dbReference type="EMBL" id="DVOT01000258">
    <property type="protein sequence ID" value="HIV29180.1"/>
    <property type="molecule type" value="Genomic_DNA"/>
</dbReference>
<reference evidence="2" key="1">
    <citation type="submission" date="2020-10" db="EMBL/GenBank/DDBJ databases">
        <authorList>
            <person name="Gilroy R."/>
        </authorList>
    </citation>
    <scope>NUCLEOTIDE SEQUENCE</scope>
    <source>
        <strain evidence="2">CHK183-6373</strain>
    </source>
</reference>
<name>A0A9D1PB26_9FIRM</name>